<keyword evidence="2" id="KW-1185">Reference proteome</keyword>
<dbReference type="AlphaFoldDB" id="A0A011W044"/>
<proteinExistence type="predicted"/>
<protein>
    <submittedName>
        <fullName evidence="1">Uncharacterized protein</fullName>
    </submittedName>
</protein>
<evidence type="ECO:0000313" key="1">
    <source>
        <dbReference type="EMBL" id="EXM40951.1"/>
    </source>
</evidence>
<dbReference type="Proteomes" id="UP000021369">
    <property type="component" value="Unassembled WGS sequence"/>
</dbReference>
<dbReference type="OrthoDB" id="1861538at2"/>
<reference evidence="1 2" key="1">
    <citation type="submission" date="2013-06" db="EMBL/GenBank/DDBJ databases">
        <title>Rumen cellulosomics: divergent fiber-degrading strategies revealed by comparative genome-wide analysis of six Ruminococcal strains.</title>
        <authorList>
            <person name="Dassa B."/>
            <person name="Borovok I."/>
            <person name="Lamed R."/>
            <person name="Flint H."/>
            <person name="Yeoman C.J."/>
            <person name="White B."/>
            <person name="Bayer E.A."/>
        </authorList>
    </citation>
    <scope>NUCLEOTIDE SEQUENCE [LARGE SCALE GENOMIC DNA]</scope>
    <source>
        <strain evidence="1 2">SY3</strain>
    </source>
</reference>
<dbReference type="EMBL" id="JEOB01000001">
    <property type="protein sequence ID" value="EXM40951.1"/>
    <property type="molecule type" value="Genomic_DNA"/>
</dbReference>
<name>A0A011W044_RUMAL</name>
<comment type="caution">
    <text evidence="1">The sequence shown here is derived from an EMBL/GenBank/DDBJ whole genome shotgun (WGS) entry which is preliminary data.</text>
</comment>
<organism evidence="1 2">
    <name type="scientific">Ruminococcus albus SY3</name>
    <dbReference type="NCBI Taxonomy" id="1341156"/>
    <lineage>
        <taxon>Bacteria</taxon>
        <taxon>Bacillati</taxon>
        <taxon>Bacillota</taxon>
        <taxon>Clostridia</taxon>
        <taxon>Eubacteriales</taxon>
        <taxon>Oscillospiraceae</taxon>
        <taxon>Ruminococcus</taxon>
    </lineage>
</organism>
<evidence type="ECO:0000313" key="2">
    <source>
        <dbReference type="Proteomes" id="UP000021369"/>
    </source>
</evidence>
<dbReference type="RefSeq" id="WP_037284544.1">
    <property type="nucleotide sequence ID" value="NZ_JEOB01000001.1"/>
</dbReference>
<accession>A0A011W044</accession>
<sequence>MRPIDADHLKETLDCLKCESDNKVIEKNTNQVLHDLMPQVIADEPTIEAEPVKHGHWIRGENKGFPEKPSMIWYCSVCGERIRYNDTPRKYQKIKKKVNEVNPRCRRCGARMDGESDA</sequence>
<gene>
    <name evidence="1" type="ORF">RASY3_01560</name>
</gene>
<dbReference type="PATRIC" id="fig|1341156.4.peg.37"/>